<dbReference type="SUPFAM" id="SSF81383">
    <property type="entry name" value="F-box domain"/>
    <property type="match status" value="1"/>
</dbReference>
<sequence>MSREFLEFPDDVILEVAHSLGLHDAFNLALTCRRMRELSSHEHAYWANVLVNNTKPLPLSPYESVWHLDSTTLRGIAARMVAQENNLNQDEPRLRDWKTYDGFDGAYGFQENFVAIPGCPLLIIGEKAYYRQEDAKSIPGSGTPESTDSKTFDNSQVSTVLCTRISCFNYLEGTTLCSVEWPYRLYAMSQPYHGHGRCTLALQMNLSHDDATKPGMFTLEVRYHRLKANRWEVGMILERIPSVETDPLAGLPLLDMCIDENVVVYPIAMQGAEGENEFLKVVAHETTTGTTTEITTDIILAIAEDRGSQSSDYLLHLKNKELHIIREDASFTNLWRIPHQLLPYPGNSPEPRVKYLCMSENLGHSYEATQVALAPHWVAMNAFYSCSTSPNLISTLVYIRSSDSTNPDQFQYRQWSLSPDSSSRQRFVEDLSHDVRQPMASDGPQRADSLSSVLFITKRKRKPFKLRLACLNIGTSKPLARKVLEVPPELETYLGAIGHVHFDDGLATAVLLCGDLGRIIVLRYGTAVICPPTHNAWERFKDHDDMASDAIMISADLDSWVPPPETKAELDWAPLLTVDLSRFDSPGGKESLAAELRDAVTTWGFWTVINSGIPQSLIDRQFAIANAFFDQPLKEKTKVVTDYVGGGSHFGYRQPREMNLKEDKGKVTQNVEMLNIAKLSPSSTGGVAEPLHDLINKYTRDIAEFQLLCYEKVLRRLLILLAIILELPEDYFVERHDFGKPSEDHIRMLKYHPRAEDEDRKMKDTWLGGHTGG</sequence>
<organism evidence="5 6">
    <name type="scientific">Marasmius tenuissimus</name>
    <dbReference type="NCBI Taxonomy" id="585030"/>
    <lineage>
        <taxon>Eukaryota</taxon>
        <taxon>Fungi</taxon>
        <taxon>Dikarya</taxon>
        <taxon>Basidiomycota</taxon>
        <taxon>Agaricomycotina</taxon>
        <taxon>Agaricomycetes</taxon>
        <taxon>Agaricomycetidae</taxon>
        <taxon>Agaricales</taxon>
        <taxon>Marasmiineae</taxon>
        <taxon>Marasmiaceae</taxon>
        <taxon>Marasmius</taxon>
    </lineage>
</organism>
<dbReference type="EMBL" id="JBBXMP010000131">
    <property type="protein sequence ID" value="KAL0061576.1"/>
    <property type="molecule type" value="Genomic_DNA"/>
</dbReference>
<dbReference type="InterPro" id="IPR026992">
    <property type="entry name" value="DIOX_N"/>
</dbReference>
<reference evidence="5 6" key="1">
    <citation type="submission" date="2024-05" db="EMBL/GenBank/DDBJ databases">
        <title>A draft genome resource for the thread blight pathogen Marasmius tenuissimus strain MS-2.</title>
        <authorList>
            <person name="Yulfo-Soto G.E."/>
            <person name="Baruah I.K."/>
            <person name="Amoako-Attah I."/>
            <person name="Bukari Y."/>
            <person name="Meinhardt L.W."/>
            <person name="Bailey B.A."/>
            <person name="Cohen S.P."/>
        </authorList>
    </citation>
    <scope>NUCLEOTIDE SEQUENCE [LARGE SCALE GENOMIC DNA]</scope>
    <source>
        <strain evidence="5 6">MS-2</strain>
    </source>
</reference>
<dbReference type="InterPro" id="IPR001810">
    <property type="entry name" value="F-box_dom"/>
</dbReference>
<evidence type="ECO:0000313" key="6">
    <source>
        <dbReference type="Proteomes" id="UP001437256"/>
    </source>
</evidence>
<proteinExistence type="predicted"/>
<comment type="caution">
    <text evidence="5">The sequence shown here is derived from an EMBL/GenBank/DDBJ whole genome shotgun (WGS) entry which is preliminary data.</text>
</comment>
<keyword evidence="1" id="KW-0479">Metal-binding</keyword>
<dbReference type="CDD" id="cd09917">
    <property type="entry name" value="F-box_SF"/>
    <property type="match status" value="1"/>
</dbReference>
<evidence type="ECO:0000256" key="3">
    <source>
        <dbReference type="ARBA" id="ARBA00023004"/>
    </source>
</evidence>
<dbReference type="PANTHER" id="PTHR10209">
    <property type="entry name" value="OXIDOREDUCTASE, 2OG-FE II OXYGENASE FAMILY PROTEIN"/>
    <property type="match status" value="1"/>
</dbReference>
<dbReference type="SUPFAM" id="SSF51197">
    <property type="entry name" value="Clavaminate synthase-like"/>
    <property type="match status" value="1"/>
</dbReference>
<dbReference type="PANTHER" id="PTHR10209:SF881">
    <property type="entry name" value="FI07970P-RELATED"/>
    <property type="match status" value="1"/>
</dbReference>
<evidence type="ECO:0000259" key="4">
    <source>
        <dbReference type="PROSITE" id="PS50181"/>
    </source>
</evidence>
<dbReference type="InterPro" id="IPR036047">
    <property type="entry name" value="F-box-like_dom_sf"/>
</dbReference>
<keyword evidence="3" id="KW-0408">Iron</keyword>
<gene>
    <name evidence="5" type="ORF">AAF712_011603</name>
</gene>
<dbReference type="Proteomes" id="UP001437256">
    <property type="component" value="Unassembled WGS sequence"/>
</dbReference>
<evidence type="ECO:0000313" key="5">
    <source>
        <dbReference type="EMBL" id="KAL0061576.1"/>
    </source>
</evidence>
<keyword evidence="6" id="KW-1185">Reference proteome</keyword>
<dbReference type="InterPro" id="IPR027443">
    <property type="entry name" value="IPNS-like_sf"/>
</dbReference>
<dbReference type="Gene3D" id="2.60.120.330">
    <property type="entry name" value="B-lactam Antibiotic, Isopenicillin N Synthase, Chain"/>
    <property type="match status" value="1"/>
</dbReference>
<evidence type="ECO:0000256" key="1">
    <source>
        <dbReference type="ARBA" id="ARBA00022723"/>
    </source>
</evidence>
<dbReference type="Pfam" id="PF14226">
    <property type="entry name" value="DIOX_N"/>
    <property type="match status" value="1"/>
</dbReference>
<keyword evidence="2" id="KW-0560">Oxidoreductase</keyword>
<dbReference type="PROSITE" id="PS50181">
    <property type="entry name" value="FBOX"/>
    <property type="match status" value="1"/>
</dbReference>
<evidence type="ECO:0000256" key="2">
    <source>
        <dbReference type="ARBA" id="ARBA00023002"/>
    </source>
</evidence>
<dbReference type="Pfam" id="PF00646">
    <property type="entry name" value="F-box"/>
    <property type="match status" value="1"/>
</dbReference>
<feature type="domain" description="F-box" evidence="4">
    <location>
        <begin position="2"/>
        <end position="49"/>
    </location>
</feature>
<accession>A0ABR2ZKP2</accession>
<name>A0ABR2ZKP2_9AGAR</name>
<protein>
    <recommendedName>
        <fullName evidence="4">F-box domain-containing protein</fullName>
    </recommendedName>
</protein>